<dbReference type="Gene3D" id="3.90.105.10">
    <property type="entry name" value="Molybdopterin biosynthesis moea protein, domain 2"/>
    <property type="match status" value="1"/>
</dbReference>
<dbReference type="Gene3D" id="2.170.190.11">
    <property type="entry name" value="Molybdopterin biosynthesis moea protein, domain 3"/>
    <property type="match status" value="1"/>
</dbReference>
<dbReference type="InterPro" id="IPR038987">
    <property type="entry name" value="MoeA-like"/>
</dbReference>
<evidence type="ECO:0000256" key="3">
    <source>
        <dbReference type="ARBA" id="ARBA00005046"/>
    </source>
</evidence>
<dbReference type="RefSeq" id="WP_338535374.1">
    <property type="nucleotide sequence ID" value="NZ_AP028654.1"/>
</dbReference>
<evidence type="ECO:0000256" key="10">
    <source>
        <dbReference type="RuleBase" id="RU365090"/>
    </source>
</evidence>
<evidence type="ECO:0000256" key="4">
    <source>
        <dbReference type="ARBA" id="ARBA00010763"/>
    </source>
</evidence>
<dbReference type="SUPFAM" id="SSF53218">
    <property type="entry name" value="Molybdenum cofactor biosynthesis proteins"/>
    <property type="match status" value="1"/>
</dbReference>
<evidence type="ECO:0000256" key="2">
    <source>
        <dbReference type="ARBA" id="ARBA00003487"/>
    </source>
</evidence>
<dbReference type="Proteomes" id="UP001321786">
    <property type="component" value="Chromosome"/>
</dbReference>
<dbReference type="EMBL" id="AP028654">
    <property type="protein sequence ID" value="BEP29757.1"/>
    <property type="molecule type" value="Genomic_DNA"/>
</dbReference>
<dbReference type="InterPro" id="IPR024370">
    <property type="entry name" value="PBP_domain"/>
</dbReference>
<feature type="domain" description="MoaB/Mog" evidence="11">
    <location>
        <begin position="180"/>
        <end position="317"/>
    </location>
</feature>
<evidence type="ECO:0000256" key="8">
    <source>
        <dbReference type="ARBA" id="ARBA00023150"/>
    </source>
</evidence>
<dbReference type="Pfam" id="PF03454">
    <property type="entry name" value="MoeA_C"/>
    <property type="match status" value="1"/>
</dbReference>
<dbReference type="Gene3D" id="3.40.980.10">
    <property type="entry name" value="MoaB/Mog-like domain"/>
    <property type="match status" value="1"/>
</dbReference>
<dbReference type="NCBIfam" id="TIGR00177">
    <property type="entry name" value="molyb_syn"/>
    <property type="match status" value="1"/>
</dbReference>
<sequence>MKKNKRDYYLSNIPLEKALSLIENSFKDFFGNEEVEKVKVIDSYNRIVAKSVIAKISSPHYNSSAVDGIAVKSIKTITANERNPIKLLKNEDYIIVDTGDSITEPFNSVIMIEDIVEVDENTVEIRSASVPWQNIRPVGEDIVKSEMIIPSNHKVKPFDIGAMLAGGVIEIECYKVPSVGIIPTGTEIIEPTSTPKTDQIIETNSRMFENLVREYGGNPKRYKPVIDDYELIKDAILKANKENDIVVINAGSSAGTEDYTSQIIEDLGELIFHGVAIKPGKPAMVGKINNKPIVGVPGFPVSAYVVFDIFVKNIIDKMLQNNEKRSTVKAILSKKIFSSLKHDEYIRIKLGKVDNKLIATPLKRGAGVTMSLVKADGMFIIPKSKEVVEAGEKVDIRLFRDISDIENTIVSIGSHDILLDIVSDILAKKNSLVSLSSAHVGSLGGIMALRKGESHIATSHLLDFNTGIYNESYISKFLKNKKIYLIKAIKREQGLFVLKGNKDKITCVKDIIEKKLLFVNRQNGSGTRVLLDYILKKEKLNKNDIIGYDREMNTHMTVATAVLSGSAKVGMGIKSVANIMNLDFIPIASEDYDFIVSDDFYNSNNYKVFWNVISSDDFKEKLEKLGGYSLGEFRVKCIEVGEK</sequence>
<dbReference type="SUPFAM" id="SSF53850">
    <property type="entry name" value="Periplasmic binding protein-like II"/>
    <property type="match status" value="1"/>
</dbReference>
<evidence type="ECO:0000256" key="6">
    <source>
        <dbReference type="ARBA" id="ARBA00021108"/>
    </source>
</evidence>
<keyword evidence="10" id="KW-0479">Metal-binding</keyword>
<dbReference type="SUPFAM" id="SSF63882">
    <property type="entry name" value="MoeA N-terminal region -like"/>
    <property type="match status" value="1"/>
</dbReference>
<dbReference type="GO" id="GO:0006777">
    <property type="term" value="P:Mo-molybdopterin cofactor biosynthetic process"/>
    <property type="evidence" value="ECO:0007669"/>
    <property type="project" value="UniProtKB-UniRule"/>
</dbReference>
<reference evidence="12 13" key="1">
    <citation type="submission" date="2023-08" db="EMBL/GenBank/DDBJ databases">
        <title>Helicovermis profunda gen. nov., sp. nov., a novel mesophilic, fermentative bacterium within the Bacillota from a deep-sea hydrothermal vent chimney.</title>
        <authorList>
            <person name="Miyazaki U."/>
            <person name="Mizutani D."/>
            <person name="Hashimoto Y."/>
            <person name="Tame A."/>
            <person name="Sawayama S."/>
            <person name="Miyazaki J."/>
            <person name="Takai K."/>
            <person name="Nakagawa S."/>
        </authorList>
    </citation>
    <scope>NUCLEOTIDE SEQUENCE [LARGE SCALE GENOMIC DNA]</scope>
    <source>
        <strain evidence="12 13">S502</strain>
    </source>
</reference>
<name>A0AAU9ECR0_9FIRM</name>
<keyword evidence="8 10" id="KW-0501">Molybdenum cofactor biosynthesis</keyword>
<comment type="catalytic activity">
    <reaction evidence="9">
        <text>adenylyl-molybdopterin + molybdate = Mo-molybdopterin + AMP + H(+)</text>
        <dbReference type="Rhea" id="RHEA:35047"/>
        <dbReference type="ChEBI" id="CHEBI:15378"/>
        <dbReference type="ChEBI" id="CHEBI:36264"/>
        <dbReference type="ChEBI" id="CHEBI:62727"/>
        <dbReference type="ChEBI" id="CHEBI:71302"/>
        <dbReference type="ChEBI" id="CHEBI:456215"/>
        <dbReference type="EC" id="2.10.1.1"/>
    </reaction>
</comment>
<evidence type="ECO:0000313" key="13">
    <source>
        <dbReference type="Proteomes" id="UP001321786"/>
    </source>
</evidence>
<dbReference type="SMART" id="SM00852">
    <property type="entry name" value="MoCF_biosynth"/>
    <property type="match status" value="1"/>
</dbReference>
<dbReference type="InterPro" id="IPR005110">
    <property type="entry name" value="MoeA_linker/N"/>
</dbReference>
<evidence type="ECO:0000259" key="11">
    <source>
        <dbReference type="SMART" id="SM00852"/>
    </source>
</evidence>
<keyword evidence="10" id="KW-0808">Transferase</keyword>
<dbReference type="InterPro" id="IPR005111">
    <property type="entry name" value="MoeA_C_domain_IV"/>
</dbReference>
<dbReference type="GO" id="GO:0046872">
    <property type="term" value="F:metal ion binding"/>
    <property type="evidence" value="ECO:0007669"/>
    <property type="project" value="UniProtKB-UniRule"/>
</dbReference>
<dbReference type="SUPFAM" id="SSF63867">
    <property type="entry name" value="MoeA C-terminal domain-like"/>
    <property type="match status" value="1"/>
</dbReference>
<dbReference type="GO" id="GO:0005829">
    <property type="term" value="C:cytosol"/>
    <property type="evidence" value="ECO:0007669"/>
    <property type="project" value="TreeGrafter"/>
</dbReference>
<proteinExistence type="inferred from homology"/>
<dbReference type="Pfam" id="PF00994">
    <property type="entry name" value="MoCF_biosynth"/>
    <property type="match status" value="1"/>
</dbReference>
<evidence type="ECO:0000256" key="5">
    <source>
        <dbReference type="ARBA" id="ARBA00013269"/>
    </source>
</evidence>
<dbReference type="InterPro" id="IPR036688">
    <property type="entry name" value="MoeA_C_domain_IV_sf"/>
</dbReference>
<dbReference type="CDD" id="cd00887">
    <property type="entry name" value="MoeA"/>
    <property type="match status" value="1"/>
</dbReference>
<comment type="cofactor">
    <cofactor evidence="10">
        <name>Mg(2+)</name>
        <dbReference type="ChEBI" id="CHEBI:18420"/>
    </cofactor>
</comment>
<dbReference type="InterPro" id="IPR036135">
    <property type="entry name" value="MoeA_linker/N_sf"/>
</dbReference>
<dbReference type="Pfam" id="PF12727">
    <property type="entry name" value="PBP_like"/>
    <property type="match status" value="1"/>
</dbReference>
<keyword evidence="13" id="KW-1185">Reference proteome</keyword>
<comment type="similarity">
    <text evidence="4 10">Belongs to the MoeA family.</text>
</comment>
<evidence type="ECO:0000256" key="1">
    <source>
        <dbReference type="ARBA" id="ARBA00002901"/>
    </source>
</evidence>
<comment type="pathway">
    <text evidence="3 10">Cofactor biosynthesis; molybdopterin biosynthesis.</text>
</comment>
<dbReference type="PANTHER" id="PTHR10192:SF16">
    <property type="entry name" value="MOLYBDOPTERIN MOLYBDENUMTRANSFERASE"/>
    <property type="match status" value="1"/>
</dbReference>
<dbReference type="KEGG" id="hprf:HLPR_20880"/>
<comment type="function">
    <text evidence="2">May be involved in the biosynthesis of molybdopterin.</text>
</comment>
<dbReference type="PROSITE" id="PS01079">
    <property type="entry name" value="MOCF_BIOSYNTHESIS_2"/>
    <property type="match status" value="1"/>
</dbReference>
<dbReference type="Gene3D" id="2.40.340.10">
    <property type="entry name" value="MoeA, C-terminal, domain IV"/>
    <property type="match status" value="1"/>
</dbReference>
<evidence type="ECO:0000256" key="7">
    <source>
        <dbReference type="ARBA" id="ARBA00022505"/>
    </source>
</evidence>
<dbReference type="GO" id="GO:0061599">
    <property type="term" value="F:molybdopterin molybdotransferase activity"/>
    <property type="evidence" value="ECO:0007669"/>
    <property type="project" value="UniProtKB-UniRule"/>
</dbReference>
<dbReference type="PANTHER" id="PTHR10192">
    <property type="entry name" value="MOLYBDOPTERIN BIOSYNTHESIS PROTEIN"/>
    <property type="match status" value="1"/>
</dbReference>
<dbReference type="InterPro" id="IPR001453">
    <property type="entry name" value="MoaB/Mog_dom"/>
</dbReference>
<organism evidence="12 13">
    <name type="scientific">Helicovermis profundi</name>
    <dbReference type="NCBI Taxonomy" id="3065157"/>
    <lineage>
        <taxon>Bacteria</taxon>
        <taxon>Bacillati</taxon>
        <taxon>Bacillota</taxon>
        <taxon>Clostridia</taxon>
        <taxon>Helicovermis</taxon>
    </lineage>
</organism>
<comment type="function">
    <text evidence="1 10">Catalyzes the insertion of molybdate into adenylated molybdopterin with the concomitant release of AMP.</text>
</comment>
<gene>
    <name evidence="12" type="ORF">HLPR_20880</name>
</gene>
<dbReference type="InterPro" id="IPR008284">
    <property type="entry name" value="MoCF_biosynth_CS"/>
</dbReference>
<dbReference type="InterPro" id="IPR036425">
    <property type="entry name" value="MoaB/Mog-like_dom_sf"/>
</dbReference>
<evidence type="ECO:0000313" key="12">
    <source>
        <dbReference type="EMBL" id="BEP29757.1"/>
    </source>
</evidence>
<dbReference type="EC" id="2.10.1.1" evidence="5 10"/>
<dbReference type="NCBIfam" id="NF011068">
    <property type="entry name" value="PRK14498.1"/>
    <property type="match status" value="1"/>
</dbReference>
<dbReference type="Pfam" id="PF03453">
    <property type="entry name" value="MoeA_N"/>
    <property type="match status" value="1"/>
</dbReference>
<accession>A0AAU9ECR0</accession>
<keyword evidence="7 10" id="KW-0500">Molybdenum</keyword>
<evidence type="ECO:0000256" key="9">
    <source>
        <dbReference type="ARBA" id="ARBA00047317"/>
    </source>
</evidence>
<protein>
    <recommendedName>
        <fullName evidence="6 10">Molybdopterin molybdenumtransferase</fullName>
        <ecNumber evidence="5 10">2.10.1.1</ecNumber>
    </recommendedName>
</protein>
<dbReference type="AlphaFoldDB" id="A0AAU9ECR0"/>
<keyword evidence="10" id="KW-0460">Magnesium</keyword>